<organism evidence="20 21">
    <name type="scientific">Agitococcus lubricus</name>
    <dbReference type="NCBI Taxonomy" id="1077255"/>
    <lineage>
        <taxon>Bacteria</taxon>
        <taxon>Pseudomonadati</taxon>
        <taxon>Pseudomonadota</taxon>
        <taxon>Gammaproteobacteria</taxon>
        <taxon>Moraxellales</taxon>
        <taxon>Moraxellaceae</taxon>
        <taxon>Agitococcus</taxon>
    </lineage>
</organism>
<comment type="subunit">
    <text evidence="3 15">Tetramer of two alpha and two beta subunits.</text>
</comment>
<keyword evidence="4 15" id="KW-0963">Cytoplasm</keyword>
<dbReference type="Pfam" id="PF17759">
    <property type="entry name" value="tRNA_synthFbeta"/>
    <property type="match status" value="1"/>
</dbReference>
<dbReference type="Gene3D" id="3.50.40.10">
    <property type="entry name" value="Phenylalanyl-trna Synthetase, Chain B, domain 3"/>
    <property type="match status" value="1"/>
</dbReference>
<dbReference type="GO" id="GO:0004826">
    <property type="term" value="F:phenylalanine-tRNA ligase activity"/>
    <property type="evidence" value="ECO:0007669"/>
    <property type="project" value="UniProtKB-UniRule"/>
</dbReference>
<dbReference type="Pfam" id="PF03147">
    <property type="entry name" value="FDX-ACB"/>
    <property type="match status" value="1"/>
</dbReference>
<proteinExistence type="inferred from homology"/>
<dbReference type="FunFam" id="3.50.40.10:FF:000001">
    <property type="entry name" value="Phenylalanine--tRNA ligase beta subunit"/>
    <property type="match status" value="1"/>
</dbReference>
<feature type="binding site" evidence="15">
    <location>
        <position position="464"/>
    </location>
    <ligand>
        <name>Mg(2+)</name>
        <dbReference type="ChEBI" id="CHEBI:18420"/>
        <note>shared with alpha subunit</note>
    </ligand>
</feature>
<dbReference type="InterPro" id="IPR045060">
    <property type="entry name" value="Phe-tRNA-ligase_IIc_bsu"/>
</dbReference>
<dbReference type="GO" id="GO:0006432">
    <property type="term" value="P:phenylalanyl-tRNA aminoacylation"/>
    <property type="evidence" value="ECO:0007669"/>
    <property type="project" value="UniProtKB-UniRule"/>
</dbReference>
<dbReference type="GO" id="GO:0000287">
    <property type="term" value="F:magnesium ion binding"/>
    <property type="evidence" value="ECO:0007669"/>
    <property type="project" value="UniProtKB-UniRule"/>
</dbReference>
<keyword evidence="9 15" id="KW-0067">ATP-binding</keyword>
<keyword evidence="8 15" id="KW-0547">Nucleotide-binding</keyword>
<comment type="catalytic activity">
    <reaction evidence="14 15">
        <text>tRNA(Phe) + L-phenylalanine + ATP = L-phenylalanyl-tRNA(Phe) + AMP + diphosphate + H(+)</text>
        <dbReference type="Rhea" id="RHEA:19413"/>
        <dbReference type="Rhea" id="RHEA-COMP:9668"/>
        <dbReference type="Rhea" id="RHEA-COMP:9699"/>
        <dbReference type="ChEBI" id="CHEBI:15378"/>
        <dbReference type="ChEBI" id="CHEBI:30616"/>
        <dbReference type="ChEBI" id="CHEBI:33019"/>
        <dbReference type="ChEBI" id="CHEBI:58095"/>
        <dbReference type="ChEBI" id="CHEBI:78442"/>
        <dbReference type="ChEBI" id="CHEBI:78531"/>
        <dbReference type="ChEBI" id="CHEBI:456215"/>
        <dbReference type="EC" id="6.1.1.20"/>
    </reaction>
</comment>
<dbReference type="SUPFAM" id="SSF46955">
    <property type="entry name" value="Putative DNA-binding domain"/>
    <property type="match status" value="1"/>
</dbReference>
<dbReference type="Pfam" id="PF03483">
    <property type="entry name" value="B3_4"/>
    <property type="match status" value="1"/>
</dbReference>
<name>A0A2T5J205_9GAMM</name>
<dbReference type="GO" id="GO:0009328">
    <property type="term" value="C:phenylalanine-tRNA ligase complex"/>
    <property type="evidence" value="ECO:0007669"/>
    <property type="project" value="TreeGrafter"/>
</dbReference>
<evidence type="ECO:0000259" key="17">
    <source>
        <dbReference type="PROSITE" id="PS50886"/>
    </source>
</evidence>
<dbReference type="PROSITE" id="PS51483">
    <property type="entry name" value="B5"/>
    <property type="match status" value="1"/>
</dbReference>
<reference evidence="20 21" key="1">
    <citation type="submission" date="2018-04" db="EMBL/GenBank/DDBJ databases">
        <title>Genomic Encyclopedia of Archaeal and Bacterial Type Strains, Phase II (KMG-II): from individual species to whole genera.</title>
        <authorList>
            <person name="Goeker M."/>
        </authorList>
    </citation>
    <scope>NUCLEOTIDE SEQUENCE [LARGE SCALE GENOMIC DNA]</scope>
    <source>
        <strain evidence="20 21">DSM 5822</strain>
    </source>
</reference>
<evidence type="ECO:0000256" key="6">
    <source>
        <dbReference type="ARBA" id="ARBA00022598"/>
    </source>
</evidence>
<keyword evidence="7 15" id="KW-0479">Metal-binding</keyword>
<evidence type="ECO:0000256" key="3">
    <source>
        <dbReference type="ARBA" id="ARBA00011209"/>
    </source>
</evidence>
<gene>
    <name evidence="15" type="primary">pheT</name>
    <name evidence="20" type="ORF">C8N29_103230</name>
</gene>
<evidence type="ECO:0000256" key="12">
    <source>
        <dbReference type="ARBA" id="ARBA00022917"/>
    </source>
</evidence>
<dbReference type="FunFam" id="3.30.70.380:FF:000001">
    <property type="entry name" value="Phenylalanine--tRNA ligase beta subunit"/>
    <property type="match status" value="1"/>
</dbReference>
<keyword evidence="13 15" id="KW-0030">Aminoacyl-tRNA synthetase</keyword>
<dbReference type="InterPro" id="IPR004532">
    <property type="entry name" value="Phe-tRNA-ligase_IIc_bsu_bact"/>
</dbReference>
<sequence>MQISENWLREWVNPTQLSTQQLGHQLTMAGLEVDALQAIAPPFTGVFVGQVLSVEPHPQADRLRVTRVTVGQAEDLQIVCGAANVRVGLKVAVATLGAVLPNDFAIKRAKLRGVESLGMLCAAQELGLSPATDGLLELAADAPVGMDIRDYLELNDYTMEFGITPNRGDCLSVLGMAREVSAFNRLPLTTPAMLPVTATIADVVTVELQSDACPRYVGRIIKGIRPNATSPAWLVRKLARSGIASLGAIVDVTNYVLIELGQPMHAFDLAKIQGGIVVRQAQAGEQLTLLNQQTIALRSDSLVIADHQQALALAGIMGGNDSAVSDSTVDIFLESAFFQPLALAGKARSYGLHTDSSHRFERGVDFNLARQAIERATQLILEIAGGDAGTVIEVTREHALPQRLAIMLRAAKVTQVLGFQLSAEQVVDMLTALGMTVVSHEQGWLVTAPSYRFDISIEADLIEELARVYGYDNLPIQQPHMAFSLEPQAEAVSTQRIKELLVALNYQEAITFSFVDPKLQQILDPQAPTLSLANPLSSELSTMRTTLWAGLLSAVAHNQNRQQARVRLFEIGSRFLPQADGSLQQEQMLAGVITGDLLTEAWSNKSQAIDFFDIKGNVESILALTGTSDTVRFKAAQHPALHTGQTAALVDSQNQTLGYVGKLHPQVQQKLDLQGAVYVFEVALASLLNAKLPKFRELSRFPNLRRDIAVVLDAAIPAADVLQTARQAGSELLQNVWLFDVYQGTGISEGKRSLAIGTLWQHQERTLQDEEVKAGVQAIVDALERQHQAVLR</sequence>
<dbReference type="NCBIfam" id="NF045760">
    <property type="entry name" value="YtpR"/>
    <property type="match status" value="1"/>
</dbReference>
<dbReference type="InterPro" id="IPR009061">
    <property type="entry name" value="DNA-bd_dom_put_sf"/>
</dbReference>
<evidence type="ECO:0000256" key="16">
    <source>
        <dbReference type="PROSITE-ProRule" id="PRU00209"/>
    </source>
</evidence>
<dbReference type="InterPro" id="IPR020825">
    <property type="entry name" value="Phe-tRNA_synthase-like_B3/B4"/>
</dbReference>
<evidence type="ECO:0000313" key="21">
    <source>
        <dbReference type="Proteomes" id="UP000244223"/>
    </source>
</evidence>
<feature type="domain" description="FDX-ACB" evidence="18">
    <location>
        <begin position="699"/>
        <end position="792"/>
    </location>
</feature>
<feature type="binding site" evidence="15">
    <location>
        <position position="460"/>
    </location>
    <ligand>
        <name>Mg(2+)</name>
        <dbReference type="ChEBI" id="CHEBI:18420"/>
        <note>shared with alpha subunit</note>
    </ligand>
</feature>
<evidence type="ECO:0000256" key="9">
    <source>
        <dbReference type="ARBA" id="ARBA00022840"/>
    </source>
</evidence>
<feature type="domain" description="TRNA-binding" evidence="17">
    <location>
        <begin position="40"/>
        <end position="149"/>
    </location>
</feature>
<feature type="domain" description="B5" evidence="19">
    <location>
        <begin position="401"/>
        <end position="476"/>
    </location>
</feature>
<evidence type="ECO:0000256" key="8">
    <source>
        <dbReference type="ARBA" id="ARBA00022741"/>
    </source>
</evidence>
<evidence type="ECO:0000256" key="1">
    <source>
        <dbReference type="ARBA" id="ARBA00004496"/>
    </source>
</evidence>
<dbReference type="SUPFAM" id="SSF56037">
    <property type="entry name" value="PheT/TilS domain"/>
    <property type="match status" value="1"/>
</dbReference>
<dbReference type="Pfam" id="PF01588">
    <property type="entry name" value="tRNA_bind"/>
    <property type="match status" value="1"/>
</dbReference>
<keyword evidence="11 16" id="KW-0694">RNA-binding</keyword>
<evidence type="ECO:0000256" key="10">
    <source>
        <dbReference type="ARBA" id="ARBA00022842"/>
    </source>
</evidence>
<evidence type="ECO:0000256" key="5">
    <source>
        <dbReference type="ARBA" id="ARBA00022555"/>
    </source>
</evidence>
<dbReference type="InterPro" id="IPR033714">
    <property type="entry name" value="tRNA_bind_bactPheRS"/>
</dbReference>
<dbReference type="PROSITE" id="PS51447">
    <property type="entry name" value="FDX_ACB"/>
    <property type="match status" value="1"/>
</dbReference>
<dbReference type="Gene3D" id="3.30.56.10">
    <property type="match status" value="2"/>
</dbReference>
<evidence type="ECO:0000313" key="20">
    <source>
        <dbReference type="EMBL" id="PTQ90476.1"/>
    </source>
</evidence>
<dbReference type="InterPro" id="IPR002547">
    <property type="entry name" value="tRNA-bd_dom"/>
</dbReference>
<dbReference type="EMBL" id="QAON01000003">
    <property type="protein sequence ID" value="PTQ90476.1"/>
    <property type="molecule type" value="Genomic_DNA"/>
</dbReference>
<dbReference type="InterPro" id="IPR045864">
    <property type="entry name" value="aa-tRNA-synth_II/BPL/LPL"/>
</dbReference>
<evidence type="ECO:0000256" key="4">
    <source>
        <dbReference type="ARBA" id="ARBA00022490"/>
    </source>
</evidence>
<dbReference type="SMART" id="SM00874">
    <property type="entry name" value="B5"/>
    <property type="match status" value="1"/>
</dbReference>
<dbReference type="Gene3D" id="3.30.70.380">
    <property type="entry name" value="Ferrodoxin-fold anticodon-binding domain"/>
    <property type="match status" value="1"/>
</dbReference>
<dbReference type="Pfam" id="PF03484">
    <property type="entry name" value="B5"/>
    <property type="match status" value="1"/>
</dbReference>
<dbReference type="NCBIfam" id="TIGR00472">
    <property type="entry name" value="pheT_bact"/>
    <property type="match status" value="1"/>
</dbReference>
<dbReference type="SUPFAM" id="SSF55681">
    <property type="entry name" value="Class II aaRS and biotin synthetases"/>
    <property type="match status" value="1"/>
</dbReference>
<dbReference type="GO" id="GO:0000049">
    <property type="term" value="F:tRNA binding"/>
    <property type="evidence" value="ECO:0007669"/>
    <property type="project" value="UniProtKB-UniRule"/>
</dbReference>
<keyword evidence="21" id="KW-1185">Reference proteome</keyword>
<comment type="subcellular location">
    <subcellularLocation>
        <location evidence="1 15">Cytoplasm</location>
    </subcellularLocation>
</comment>
<dbReference type="CDD" id="cd02796">
    <property type="entry name" value="tRNA_bind_bactPheRS"/>
    <property type="match status" value="1"/>
</dbReference>
<evidence type="ECO:0000256" key="15">
    <source>
        <dbReference type="HAMAP-Rule" id="MF_00283"/>
    </source>
</evidence>
<comment type="similarity">
    <text evidence="2 15">Belongs to the phenylalanyl-tRNA synthetase beta subunit family. Type 1 subfamily.</text>
</comment>
<dbReference type="SUPFAM" id="SSF50249">
    <property type="entry name" value="Nucleic acid-binding proteins"/>
    <property type="match status" value="1"/>
</dbReference>
<dbReference type="SMART" id="SM00896">
    <property type="entry name" value="FDX-ACB"/>
    <property type="match status" value="1"/>
</dbReference>
<dbReference type="GO" id="GO:0005524">
    <property type="term" value="F:ATP binding"/>
    <property type="evidence" value="ECO:0007669"/>
    <property type="project" value="UniProtKB-UniRule"/>
</dbReference>
<evidence type="ECO:0000259" key="19">
    <source>
        <dbReference type="PROSITE" id="PS51483"/>
    </source>
</evidence>
<evidence type="ECO:0000256" key="11">
    <source>
        <dbReference type="ARBA" id="ARBA00022884"/>
    </source>
</evidence>
<keyword evidence="6 15" id="KW-0436">Ligase</keyword>
<dbReference type="SMART" id="SM00873">
    <property type="entry name" value="B3_4"/>
    <property type="match status" value="1"/>
</dbReference>
<evidence type="ECO:0000256" key="2">
    <source>
        <dbReference type="ARBA" id="ARBA00008653"/>
    </source>
</evidence>
<dbReference type="InterPro" id="IPR012340">
    <property type="entry name" value="NA-bd_OB-fold"/>
</dbReference>
<dbReference type="PANTHER" id="PTHR10947:SF0">
    <property type="entry name" value="PHENYLALANINE--TRNA LIGASE BETA SUBUNIT"/>
    <property type="match status" value="1"/>
</dbReference>
<dbReference type="InterPro" id="IPR036690">
    <property type="entry name" value="Fdx_antiC-bd_sf"/>
</dbReference>
<dbReference type="HAMAP" id="MF_00283">
    <property type="entry name" value="Phe_tRNA_synth_beta1"/>
    <property type="match status" value="1"/>
</dbReference>
<protein>
    <recommendedName>
        <fullName evidence="15">Phenylalanine--tRNA ligase beta subunit</fullName>
        <ecNumber evidence="15">6.1.1.20</ecNumber>
    </recommendedName>
    <alternativeName>
        <fullName evidence="15">Phenylalanyl-tRNA synthetase beta subunit</fullName>
        <shortName evidence="15">PheRS</shortName>
    </alternativeName>
</protein>
<comment type="caution">
    <text evidence="20">The sequence shown here is derived from an EMBL/GenBank/DDBJ whole genome shotgun (WGS) entry which is preliminary data.</text>
</comment>
<dbReference type="FunFam" id="3.30.56.10:FF:000002">
    <property type="entry name" value="Phenylalanine--tRNA ligase beta subunit"/>
    <property type="match status" value="1"/>
</dbReference>
<keyword evidence="12 15" id="KW-0648">Protein biosynthesis</keyword>
<comment type="cofactor">
    <cofactor evidence="15">
        <name>Mg(2+)</name>
        <dbReference type="ChEBI" id="CHEBI:18420"/>
    </cofactor>
    <text evidence="15">Binds 2 magnesium ions per tetramer.</text>
</comment>
<dbReference type="InterPro" id="IPR005147">
    <property type="entry name" value="tRNA_synthase_B5-dom"/>
</dbReference>
<accession>A0A2T5J205</accession>
<dbReference type="EC" id="6.1.1.20" evidence="15"/>
<dbReference type="SUPFAM" id="SSF54991">
    <property type="entry name" value="Anticodon-binding domain of PheRS"/>
    <property type="match status" value="1"/>
</dbReference>
<evidence type="ECO:0000256" key="7">
    <source>
        <dbReference type="ARBA" id="ARBA00022723"/>
    </source>
</evidence>
<dbReference type="Gene3D" id="2.40.50.140">
    <property type="entry name" value="Nucleic acid-binding proteins"/>
    <property type="match status" value="1"/>
</dbReference>
<dbReference type="AlphaFoldDB" id="A0A2T5J205"/>
<keyword evidence="5 16" id="KW-0820">tRNA-binding</keyword>
<dbReference type="CDD" id="cd00769">
    <property type="entry name" value="PheRS_beta_core"/>
    <property type="match status" value="1"/>
</dbReference>
<dbReference type="InterPro" id="IPR005146">
    <property type="entry name" value="B3/B4_tRNA-bd"/>
</dbReference>
<dbReference type="InterPro" id="IPR005121">
    <property type="entry name" value="Fdx_antiC-bd"/>
</dbReference>
<dbReference type="Proteomes" id="UP000244223">
    <property type="component" value="Unassembled WGS sequence"/>
</dbReference>
<dbReference type="FunFam" id="2.40.50.140:FF:000045">
    <property type="entry name" value="Phenylalanine--tRNA ligase beta subunit"/>
    <property type="match status" value="1"/>
</dbReference>
<evidence type="ECO:0000256" key="14">
    <source>
        <dbReference type="ARBA" id="ARBA00049255"/>
    </source>
</evidence>
<dbReference type="PANTHER" id="PTHR10947">
    <property type="entry name" value="PHENYLALANYL-TRNA SYNTHETASE BETA CHAIN AND LEUCINE-RICH REPEAT-CONTAINING PROTEIN 47"/>
    <property type="match status" value="1"/>
</dbReference>
<dbReference type="OrthoDB" id="9805455at2"/>
<dbReference type="FunFam" id="3.30.930.10:FF:000022">
    <property type="entry name" value="Phenylalanine--tRNA ligase beta subunit"/>
    <property type="match status" value="1"/>
</dbReference>
<keyword evidence="10 15" id="KW-0460">Magnesium</keyword>
<evidence type="ECO:0000259" key="18">
    <source>
        <dbReference type="PROSITE" id="PS51447"/>
    </source>
</evidence>
<dbReference type="PROSITE" id="PS50886">
    <property type="entry name" value="TRBD"/>
    <property type="match status" value="1"/>
</dbReference>
<feature type="binding site" evidence="15">
    <location>
        <position position="463"/>
    </location>
    <ligand>
        <name>Mg(2+)</name>
        <dbReference type="ChEBI" id="CHEBI:18420"/>
        <note>shared with alpha subunit</note>
    </ligand>
</feature>
<evidence type="ECO:0000256" key="13">
    <source>
        <dbReference type="ARBA" id="ARBA00023146"/>
    </source>
</evidence>
<dbReference type="InterPro" id="IPR041616">
    <property type="entry name" value="PheRS_beta_core"/>
</dbReference>
<dbReference type="RefSeq" id="WP_107864915.1">
    <property type="nucleotide sequence ID" value="NZ_QAON01000003.1"/>
</dbReference>
<dbReference type="Gene3D" id="3.30.930.10">
    <property type="entry name" value="Bira Bifunctional Protein, Domain 2"/>
    <property type="match status" value="1"/>
</dbReference>
<feature type="binding site" evidence="15">
    <location>
        <position position="454"/>
    </location>
    <ligand>
        <name>Mg(2+)</name>
        <dbReference type="ChEBI" id="CHEBI:18420"/>
        <note>shared with alpha subunit</note>
    </ligand>
</feature>